<sequence length="170" mass="18553">MKTYVALLDGGKREVTLGVTRLATGQYEVRIGDEVHRVDAYPHDYGTLSLLVDTRSYSAMLDERGAKVHVQVDGSVFPLELLDERKLRMRRASPRASVEGRRAVTAPMPGRVVKVLVAPGDAVRAGQPLVVVEAMKMENEMRSPKDGKVVEVRVVEGQAVEGSALLCAVE</sequence>
<keyword evidence="1" id="KW-0092">Biotin</keyword>
<dbReference type="PANTHER" id="PTHR45266:SF3">
    <property type="entry name" value="OXALOACETATE DECARBOXYLASE ALPHA CHAIN"/>
    <property type="match status" value="1"/>
</dbReference>
<dbReference type="Proteomes" id="UP000007089">
    <property type="component" value="Chromosome"/>
</dbReference>
<accession>B8J9T6</accession>
<dbReference type="Gene3D" id="2.40.50.100">
    <property type="match status" value="1"/>
</dbReference>
<gene>
    <name evidence="3" type="ordered locus">A2cp1_0280</name>
</gene>
<dbReference type="InterPro" id="IPR000089">
    <property type="entry name" value="Biotin_lipoyl"/>
</dbReference>
<proteinExistence type="predicted"/>
<organism evidence="3 4">
    <name type="scientific">Anaeromyxobacter dehalogenans (strain ATCC BAA-258 / DSM 21875 / 2CP-1)</name>
    <dbReference type="NCBI Taxonomy" id="455488"/>
    <lineage>
        <taxon>Bacteria</taxon>
        <taxon>Pseudomonadati</taxon>
        <taxon>Myxococcota</taxon>
        <taxon>Myxococcia</taxon>
        <taxon>Myxococcales</taxon>
        <taxon>Cystobacterineae</taxon>
        <taxon>Anaeromyxobacteraceae</taxon>
        <taxon>Anaeromyxobacter</taxon>
    </lineage>
</organism>
<feature type="domain" description="Lipoyl-binding" evidence="2">
    <location>
        <begin position="95"/>
        <end position="170"/>
    </location>
</feature>
<evidence type="ECO:0000313" key="4">
    <source>
        <dbReference type="Proteomes" id="UP000007089"/>
    </source>
</evidence>
<evidence type="ECO:0000313" key="3">
    <source>
        <dbReference type="EMBL" id="ACL63639.1"/>
    </source>
</evidence>
<dbReference type="PROSITE" id="PS50968">
    <property type="entry name" value="BIOTINYL_LIPOYL"/>
    <property type="match status" value="1"/>
</dbReference>
<dbReference type="HOGENOM" id="CLU_016733_5_1_7"/>
<dbReference type="FunFam" id="2.40.50.100:FF:000003">
    <property type="entry name" value="Acetyl-CoA carboxylase biotin carboxyl carrier protein"/>
    <property type="match status" value="1"/>
</dbReference>
<dbReference type="RefSeq" id="WP_012631699.1">
    <property type="nucleotide sequence ID" value="NC_011891.1"/>
</dbReference>
<dbReference type="KEGG" id="acp:A2cp1_0280"/>
<protein>
    <submittedName>
        <fullName evidence="3">Biotin/lipoyl attachment domain-containing protein</fullName>
    </submittedName>
</protein>
<dbReference type="EMBL" id="CP001359">
    <property type="protein sequence ID" value="ACL63639.1"/>
    <property type="molecule type" value="Genomic_DNA"/>
</dbReference>
<dbReference type="SUPFAM" id="SSF51230">
    <property type="entry name" value="Single hybrid motif"/>
    <property type="match status" value="1"/>
</dbReference>
<name>B8J9T6_ANAD2</name>
<dbReference type="InterPro" id="IPR001882">
    <property type="entry name" value="Biotin_BS"/>
</dbReference>
<dbReference type="Pfam" id="PF00364">
    <property type="entry name" value="Biotin_lipoyl"/>
    <property type="match status" value="1"/>
</dbReference>
<dbReference type="CDD" id="cd06850">
    <property type="entry name" value="biotinyl_domain"/>
    <property type="match status" value="1"/>
</dbReference>
<dbReference type="PROSITE" id="PS00188">
    <property type="entry name" value="BIOTIN"/>
    <property type="match status" value="1"/>
</dbReference>
<evidence type="ECO:0000259" key="2">
    <source>
        <dbReference type="PROSITE" id="PS50968"/>
    </source>
</evidence>
<dbReference type="InterPro" id="IPR050709">
    <property type="entry name" value="Biotin_Carboxyl_Carrier/Decarb"/>
</dbReference>
<dbReference type="PANTHER" id="PTHR45266">
    <property type="entry name" value="OXALOACETATE DECARBOXYLASE ALPHA CHAIN"/>
    <property type="match status" value="1"/>
</dbReference>
<keyword evidence="4" id="KW-1185">Reference proteome</keyword>
<evidence type="ECO:0000256" key="1">
    <source>
        <dbReference type="ARBA" id="ARBA00023267"/>
    </source>
</evidence>
<dbReference type="AlphaFoldDB" id="B8J9T6"/>
<reference evidence="3" key="1">
    <citation type="submission" date="2009-01" db="EMBL/GenBank/DDBJ databases">
        <title>Complete sequence of Anaeromyxobacter dehalogenans 2CP-1.</title>
        <authorList>
            <consortium name="US DOE Joint Genome Institute"/>
            <person name="Lucas S."/>
            <person name="Copeland A."/>
            <person name="Lapidus A."/>
            <person name="Glavina del Rio T."/>
            <person name="Dalin E."/>
            <person name="Tice H."/>
            <person name="Bruce D."/>
            <person name="Goodwin L."/>
            <person name="Pitluck S."/>
            <person name="Saunders E."/>
            <person name="Brettin T."/>
            <person name="Detter J.C."/>
            <person name="Han C."/>
            <person name="Larimer F."/>
            <person name="Land M."/>
            <person name="Hauser L."/>
            <person name="Kyrpides N."/>
            <person name="Ovchinnikova G."/>
            <person name="Beliaev A.S."/>
            <person name="Richardson P."/>
        </authorList>
    </citation>
    <scope>NUCLEOTIDE SEQUENCE</scope>
    <source>
        <strain evidence="3">2CP-1</strain>
    </source>
</reference>
<dbReference type="InterPro" id="IPR011053">
    <property type="entry name" value="Single_hybrid_motif"/>
</dbReference>